<dbReference type="InterPro" id="IPR000160">
    <property type="entry name" value="GGDEF_dom"/>
</dbReference>
<dbReference type="FunFam" id="3.30.70.270:FF:000001">
    <property type="entry name" value="Diguanylate cyclase domain protein"/>
    <property type="match status" value="1"/>
</dbReference>
<evidence type="ECO:0000313" key="7">
    <source>
        <dbReference type="Proteomes" id="UP000286806"/>
    </source>
</evidence>
<dbReference type="RefSeq" id="WP_189836450.1">
    <property type="nucleotide sequence ID" value="NZ_BGOW01000047.1"/>
</dbReference>
<comment type="caution">
    <text evidence="6">The sequence shown here is derived from an EMBL/GenBank/DDBJ whole genome shotgun (WGS) entry which is preliminary data.</text>
</comment>
<dbReference type="SMART" id="SM00267">
    <property type="entry name" value="GGDEF"/>
    <property type="match status" value="1"/>
</dbReference>
<dbReference type="GO" id="GO:0043709">
    <property type="term" value="P:cell adhesion involved in single-species biofilm formation"/>
    <property type="evidence" value="ECO:0007669"/>
    <property type="project" value="TreeGrafter"/>
</dbReference>
<dbReference type="SMART" id="SM00304">
    <property type="entry name" value="HAMP"/>
    <property type="match status" value="1"/>
</dbReference>
<proteinExistence type="predicted"/>
<keyword evidence="3" id="KW-0812">Transmembrane</keyword>
<dbReference type="NCBIfam" id="TIGR00254">
    <property type="entry name" value="GGDEF"/>
    <property type="match status" value="1"/>
</dbReference>
<dbReference type="EC" id="2.7.7.65" evidence="1"/>
<reference evidence="6 7" key="1">
    <citation type="journal article" date="2019" name="Front. Microbiol.">
        <title>Genomes of Neutrophilic Sulfur-Oxidizing Chemolithoautotrophs Representing 9 Proteobacterial Species From 8 Genera.</title>
        <authorList>
            <person name="Watanabe T."/>
            <person name="Kojima H."/>
            <person name="Umezawa K."/>
            <person name="Hori C."/>
            <person name="Takasuka T.E."/>
            <person name="Kato Y."/>
            <person name="Fukui M."/>
        </authorList>
    </citation>
    <scope>NUCLEOTIDE SEQUENCE [LARGE SCALE GENOMIC DNA]</scope>
    <source>
        <strain evidence="6 7">TTN</strain>
    </source>
</reference>
<dbReference type="PANTHER" id="PTHR45138:SF9">
    <property type="entry name" value="DIGUANYLATE CYCLASE DGCM-RELATED"/>
    <property type="match status" value="1"/>
</dbReference>
<dbReference type="InterPro" id="IPR043128">
    <property type="entry name" value="Rev_trsase/Diguanyl_cyclase"/>
</dbReference>
<dbReference type="GO" id="GO:1902201">
    <property type="term" value="P:negative regulation of bacterial-type flagellum-dependent cell motility"/>
    <property type="evidence" value="ECO:0007669"/>
    <property type="project" value="TreeGrafter"/>
</dbReference>
<dbReference type="PROSITE" id="PS50885">
    <property type="entry name" value="HAMP"/>
    <property type="match status" value="1"/>
</dbReference>
<keyword evidence="3" id="KW-1133">Transmembrane helix</keyword>
<comment type="catalytic activity">
    <reaction evidence="2">
        <text>2 GTP = 3',3'-c-di-GMP + 2 diphosphate</text>
        <dbReference type="Rhea" id="RHEA:24898"/>
        <dbReference type="ChEBI" id="CHEBI:33019"/>
        <dbReference type="ChEBI" id="CHEBI:37565"/>
        <dbReference type="ChEBI" id="CHEBI:58805"/>
        <dbReference type="EC" id="2.7.7.65"/>
    </reaction>
</comment>
<accession>A0A401JZR0</accession>
<dbReference type="PROSITE" id="PS50887">
    <property type="entry name" value="GGDEF"/>
    <property type="match status" value="1"/>
</dbReference>
<evidence type="ECO:0000313" key="6">
    <source>
        <dbReference type="EMBL" id="GCB02281.1"/>
    </source>
</evidence>
<dbReference type="GO" id="GO:0005886">
    <property type="term" value="C:plasma membrane"/>
    <property type="evidence" value="ECO:0007669"/>
    <property type="project" value="TreeGrafter"/>
</dbReference>
<dbReference type="EMBL" id="BGOW01000047">
    <property type="protein sequence ID" value="GCB02281.1"/>
    <property type="molecule type" value="Genomic_DNA"/>
</dbReference>
<feature type="transmembrane region" description="Helical" evidence="3">
    <location>
        <begin position="20"/>
        <end position="43"/>
    </location>
</feature>
<feature type="transmembrane region" description="Helical" evidence="3">
    <location>
        <begin position="193"/>
        <end position="216"/>
    </location>
</feature>
<evidence type="ECO:0000259" key="5">
    <source>
        <dbReference type="PROSITE" id="PS50887"/>
    </source>
</evidence>
<evidence type="ECO:0000256" key="2">
    <source>
        <dbReference type="ARBA" id="ARBA00034247"/>
    </source>
</evidence>
<evidence type="ECO:0000256" key="3">
    <source>
        <dbReference type="SAM" id="Phobius"/>
    </source>
</evidence>
<dbReference type="GO" id="GO:0007165">
    <property type="term" value="P:signal transduction"/>
    <property type="evidence" value="ECO:0007669"/>
    <property type="project" value="InterPro"/>
</dbReference>
<dbReference type="Gene3D" id="3.30.70.270">
    <property type="match status" value="1"/>
</dbReference>
<dbReference type="CDD" id="cd01949">
    <property type="entry name" value="GGDEF"/>
    <property type="match status" value="1"/>
</dbReference>
<dbReference type="SUPFAM" id="SSF158472">
    <property type="entry name" value="HAMP domain-like"/>
    <property type="match status" value="1"/>
</dbReference>
<gene>
    <name evidence="6" type="ORF">SFMTTN_3389</name>
</gene>
<dbReference type="InterPro" id="IPR050469">
    <property type="entry name" value="Diguanylate_Cyclase"/>
</dbReference>
<evidence type="ECO:0000259" key="4">
    <source>
        <dbReference type="PROSITE" id="PS50885"/>
    </source>
</evidence>
<dbReference type="Pfam" id="PF00990">
    <property type="entry name" value="GGDEF"/>
    <property type="match status" value="1"/>
</dbReference>
<evidence type="ECO:0000256" key="1">
    <source>
        <dbReference type="ARBA" id="ARBA00012528"/>
    </source>
</evidence>
<feature type="domain" description="HAMP" evidence="4">
    <location>
        <begin position="217"/>
        <end position="269"/>
    </location>
</feature>
<dbReference type="GO" id="GO:0052621">
    <property type="term" value="F:diguanylate cyclase activity"/>
    <property type="evidence" value="ECO:0007669"/>
    <property type="project" value="UniProtKB-EC"/>
</dbReference>
<dbReference type="PANTHER" id="PTHR45138">
    <property type="entry name" value="REGULATORY COMPONENTS OF SENSORY TRANSDUCTION SYSTEM"/>
    <property type="match status" value="1"/>
</dbReference>
<dbReference type="SUPFAM" id="SSF55073">
    <property type="entry name" value="Nucleotide cyclase"/>
    <property type="match status" value="1"/>
</dbReference>
<dbReference type="InterPro" id="IPR003660">
    <property type="entry name" value="HAMP_dom"/>
</dbReference>
<dbReference type="InterPro" id="IPR029787">
    <property type="entry name" value="Nucleotide_cyclase"/>
</dbReference>
<dbReference type="CDD" id="cd06225">
    <property type="entry name" value="HAMP"/>
    <property type="match status" value="1"/>
</dbReference>
<dbReference type="Pfam" id="PF00672">
    <property type="entry name" value="HAMP"/>
    <property type="match status" value="1"/>
</dbReference>
<dbReference type="Proteomes" id="UP000286806">
    <property type="component" value="Unassembled WGS sequence"/>
</dbReference>
<organism evidence="6 7">
    <name type="scientific">Sulfuriferula multivorans</name>
    <dbReference type="NCBI Taxonomy" id="1559896"/>
    <lineage>
        <taxon>Bacteria</taxon>
        <taxon>Pseudomonadati</taxon>
        <taxon>Pseudomonadota</taxon>
        <taxon>Betaproteobacteria</taxon>
        <taxon>Nitrosomonadales</taxon>
        <taxon>Sulfuricellaceae</taxon>
        <taxon>Sulfuriferula</taxon>
    </lineage>
</organism>
<sequence length="443" mass="49104">MKAIAMARFHALQLSLRMRFTLGLGAVLLPFLLAAAVGLFYLLPRLVDPLEDIVREVTEEMNPVMHLQADLLTAAMPVNDYLVNGDPGELMRFIQLSHRVELAFKEAAPERFSLAQERELIVSARREWQEARQIGEALLRLRDPIGDPQAALEMKRFDAHVYLSVGLLEQIHDISRRFIDADRATARVTRTRSILITFGAFTAALTISLLVSATLARSVLTGVDALRQGAARLSAGELSHRVILAQRDELGELATAFNAMAEKLEQNQKVLYELATRDGLTGLYNHNTFYTLLADELARAQRFKRPVALLMLDIDHFKHVNDTHGHQAGDTILKGLSELLNHQARVIDRVCRYGGEEIAVILPETDSDAAADIAERLRASVETQPFDINTGAPVRITVSIGVASWPLHGDGADTLVAAADAALYAAKRSGRNRIRRYEPMRQG</sequence>
<keyword evidence="3" id="KW-0472">Membrane</keyword>
<dbReference type="Gene3D" id="6.10.340.10">
    <property type="match status" value="1"/>
</dbReference>
<dbReference type="AlphaFoldDB" id="A0A401JZR0"/>
<feature type="domain" description="GGDEF" evidence="5">
    <location>
        <begin position="305"/>
        <end position="439"/>
    </location>
</feature>
<protein>
    <recommendedName>
        <fullName evidence="1">diguanylate cyclase</fullName>
        <ecNumber evidence="1">2.7.7.65</ecNumber>
    </recommendedName>
</protein>
<name>A0A401JZR0_9PROT</name>
<keyword evidence="7" id="KW-1185">Reference proteome</keyword>